<evidence type="ECO:0000313" key="2">
    <source>
        <dbReference type="EMBL" id="KAI5080894.1"/>
    </source>
</evidence>
<organism evidence="2 3">
    <name type="scientific">Adiantum capillus-veneris</name>
    <name type="common">Maidenhair fern</name>
    <dbReference type="NCBI Taxonomy" id="13818"/>
    <lineage>
        <taxon>Eukaryota</taxon>
        <taxon>Viridiplantae</taxon>
        <taxon>Streptophyta</taxon>
        <taxon>Embryophyta</taxon>
        <taxon>Tracheophyta</taxon>
        <taxon>Polypodiopsida</taxon>
        <taxon>Polypodiidae</taxon>
        <taxon>Polypodiales</taxon>
        <taxon>Pteridineae</taxon>
        <taxon>Pteridaceae</taxon>
        <taxon>Vittarioideae</taxon>
        <taxon>Adiantum</taxon>
    </lineage>
</organism>
<keyword evidence="3" id="KW-1185">Reference proteome</keyword>
<gene>
    <name evidence="2" type="ORF">GOP47_0004077</name>
</gene>
<dbReference type="OrthoDB" id="361102at2759"/>
<feature type="compositionally biased region" description="Basic and acidic residues" evidence="1">
    <location>
        <begin position="7"/>
        <end position="22"/>
    </location>
</feature>
<feature type="region of interest" description="Disordered" evidence="1">
    <location>
        <begin position="1"/>
        <end position="27"/>
    </location>
</feature>
<reference evidence="2" key="1">
    <citation type="submission" date="2021-01" db="EMBL/GenBank/DDBJ databases">
        <title>Adiantum capillus-veneris genome.</title>
        <authorList>
            <person name="Fang Y."/>
            <person name="Liao Q."/>
        </authorList>
    </citation>
    <scope>NUCLEOTIDE SEQUENCE</scope>
    <source>
        <strain evidence="2">H3</strain>
        <tissue evidence="2">Leaf</tissue>
    </source>
</reference>
<evidence type="ECO:0000313" key="3">
    <source>
        <dbReference type="Proteomes" id="UP000886520"/>
    </source>
</evidence>
<comment type="caution">
    <text evidence="2">The sequence shown here is derived from an EMBL/GenBank/DDBJ whole genome shotgun (WGS) entry which is preliminary data.</text>
</comment>
<protein>
    <submittedName>
        <fullName evidence="2">Uncharacterized protein</fullName>
    </submittedName>
</protein>
<sequence length="143" mass="15712">MNLTAEQRGDVKPEAKSEDQKLADGLATTTASIDSKVLEDDKEAKQRKLQEEYAKAYYVALMQRQQDAMTGSLGNSDAMAGALPVFTLSTSNQRVMVHMQVLYSGLLKRILLTSPRWKELPDRGFLLGAAGLPIFGVIKYSSS</sequence>
<accession>A0A9D4V6X0</accession>
<name>A0A9D4V6X0_ADICA</name>
<dbReference type="EMBL" id="JABFUD020000004">
    <property type="protein sequence ID" value="KAI5080894.1"/>
    <property type="molecule type" value="Genomic_DNA"/>
</dbReference>
<evidence type="ECO:0000256" key="1">
    <source>
        <dbReference type="SAM" id="MobiDB-lite"/>
    </source>
</evidence>
<dbReference type="AlphaFoldDB" id="A0A9D4V6X0"/>
<dbReference type="Proteomes" id="UP000886520">
    <property type="component" value="Chromosome 4"/>
</dbReference>
<proteinExistence type="predicted"/>